<name>A0A084VH70_ANOSI</name>
<proteinExistence type="predicted"/>
<gene>
    <name evidence="1" type="ORF">ZHAS_00004542</name>
</gene>
<evidence type="ECO:0000313" key="3">
    <source>
        <dbReference type="Proteomes" id="UP000030765"/>
    </source>
</evidence>
<reference evidence="2" key="2">
    <citation type="submission" date="2020-05" db="UniProtKB">
        <authorList>
            <consortium name="EnsemblMetazoa"/>
        </authorList>
    </citation>
    <scope>IDENTIFICATION</scope>
</reference>
<dbReference type="EnsemblMetazoa" id="ASIC004542-RA">
    <property type="protein sequence ID" value="ASIC004542-PA"/>
    <property type="gene ID" value="ASIC004542"/>
</dbReference>
<dbReference type="Proteomes" id="UP000030765">
    <property type="component" value="Unassembled WGS sequence"/>
</dbReference>
<accession>A0A084VH70</accession>
<dbReference type="VEuPathDB" id="VectorBase:ASIC004542"/>
<dbReference type="AlphaFoldDB" id="A0A084VH70"/>
<keyword evidence="3" id="KW-1185">Reference proteome</keyword>
<protein>
    <submittedName>
        <fullName evidence="1 2">Polyprotein</fullName>
    </submittedName>
</protein>
<sequence length="90" mass="9932">MSQRMVPQRQKIWALVKSCTRSGPQRGQEVNFLNKEIDSNLIMATTGTRRAREEDGTVCDTTFAKVNPERNVGDGVGPPGPIESEVVMDV</sequence>
<dbReference type="EMBL" id="KE524842">
    <property type="protein sequence ID" value="KFB37314.1"/>
    <property type="molecule type" value="Genomic_DNA"/>
</dbReference>
<dbReference type="VEuPathDB" id="VectorBase:ASIS011338"/>
<reference evidence="1 3" key="1">
    <citation type="journal article" date="2014" name="BMC Genomics">
        <title>Genome sequence of Anopheles sinensis provides insight into genetics basis of mosquito competence for malaria parasites.</title>
        <authorList>
            <person name="Zhou D."/>
            <person name="Zhang D."/>
            <person name="Ding G."/>
            <person name="Shi L."/>
            <person name="Hou Q."/>
            <person name="Ye Y."/>
            <person name="Xu Y."/>
            <person name="Zhou H."/>
            <person name="Xiong C."/>
            <person name="Li S."/>
            <person name="Yu J."/>
            <person name="Hong S."/>
            <person name="Yu X."/>
            <person name="Zou P."/>
            <person name="Chen C."/>
            <person name="Chang X."/>
            <person name="Wang W."/>
            <person name="Lv Y."/>
            <person name="Sun Y."/>
            <person name="Ma L."/>
            <person name="Shen B."/>
            <person name="Zhu C."/>
        </authorList>
    </citation>
    <scope>NUCLEOTIDE SEQUENCE [LARGE SCALE GENOMIC DNA]</scope>
</reference>
<dbReference type="EMBL" id="ATLV01013146">
    <property type="status" value="NOT_ANNOTATED_CDS"/>
    <property type="molecule type" value="Genomic_DNA"/>
</dbReference>
<organism evidence="1">
    <name type="scientific">Anopheles sinensis</name>
    <name type="common">Mosquito</name>
    <dbReference type="NCBI Taxonomy" id="74873"/>
    <lineage>
        <taxon>Eukaryota</taxon>
        <taxon>Metazoa</taxon>
        <taxon>Ecdysozoa</taxon>
        <taxon>Arthropoda</taxon>
        <taxon>Hexapoda</taxon>
        <taxon>Insecta</taxon>
        <taxon>Pterygota</taxon>
        <taxon>Neoptera</taxon>
        <taxon>Endopterygota</taxon>
        <taxon>Diptera</taxon>
        <taxon>Nematocera</taxon>
        <taxon>Culicoidea</taxon>
        <taxon>Culicidae</taxon>
        <taxon>Anophelinae</taxon>
        <taxon>Anopheles</taxon>
    </lineage>
</organism>
<evidence type="ECO:0000313" key="2">
    <source>
        <dbReference type="EnsemblMetazoa" id="ASIC004542-PA"/>
    </source>
</evidence>
<evidence type="ECO:0000313" key="1">
    <source>
        <dbReference type="EMBL" id="KFB37314.1"/>
    </source>
</evidence>